<keyword evidence="1" id="KW-0472">Membrane</keyword>
<keyword evidence="1" id="KW-0812">Transmembrane</keyword>
<keyword evidence="4" id="KW-1185">Reference proteome</keyword>
<feature type="chain" id="PRO_5045788219" evidence="2">
    <location>
        <begin position="21"/>
        <end position="648"/>
    </location>
</feature>
<gene>
    <name evidence="3" type="ORF">TeGR_g8639</name>
</gene>
<feature type="signal peptide" evidence="2">
    <location>
        <begin position="1"/>
        <end position="20"/>
    </location>
</feature>
<organism evidence="3 4">
    <name type="scientific">Tetraparma gracilis</name>
    <dbReference type="NCBI Taxonomy" id="2962635"/>
    <lineage>
        <taxon>Eukaryota</taxon>
        <taxon>Sar</taxon>
        <taxon>Stramenopiles</taxon>
        <taxon>Ochrophyta</taxon>
        <taxon>Bolidophyceae</taxon>
        <taxon>Parmales</taxon>
        <taxon>Triparmaceae</taxon>
        <taxon>Tetraparma</taxon>
    </lineage>
</organism>
<evidence type="ECO:0000313" key="3">
    <source>
        <dbReference type="EMBL" id="GMI23394.1"/>
    </source>
</evidence>
<name>A0ABQ6MCA0_9STRA</name>
<dbReference type="EMBL" id="BRYB01000124">
    <property type="protein sequence ID" value="GMI23394.1"/>
    <property type="molecule type" value="Genomic_DNA"/>
</dbReference>
<evidence type="ECO:0000313" key="4">
    <source>
        <dbReference type="Proteomes" id="UP001165060"/>
    </source>
</evidence>
<evidence type="ECO:0000256" key="2">
    <source>
        <dbReference type="SAM" id="SignalP"/>
    </source>
</evidence>
<protein>
    <submittedName>
        <fullName evidence="3">Uncharacterized protein</fullName>
    </submittedName>
</protein>
<proteinExistence type="predicted"/>
<evidence type="ECO:0000256" key="1">
    <source>
        <dbReference type="SAM" id="Phobius"/>
    </source>
</evidence>
<accession>A0ABQ6MCA0</accession>
<keyword evidence="2" id="KW-0732">Signal</keyword>
<reference evidence="3 4" key="1">
    <citation type="journal article" date="2023" name="Commun. Biol.">
        <title>Genome analysis of Parmales, the sister group of diatoms, reveals the evolutionary specialization of diatoms from phago-mixotrophs to photoautotrophs.</title>
        <authorList>
            <person name="Ban H."/>
            <person name="Sato S."/>
            <person name="Yoshikawa S."/>
            <person name="Yamada K."/>
            <person name="Nakamura Y."/>
            <person name="Ichinomiya M."/>
            <person name="Sato N."/>
            <person name="Blanc-Mathieu R."/>
            <person name="Endo H."/>
            <person name="Kuwata A."/>
            <person name="Ogata H."/>
        </authorList>
    </citation>
    <scope>NUCLEOTIDE SEQUENCE [LARGE SCALE GENOMIC DNA]</scope>
</reference>
<comment type="caution">
    <text evidence="3">The sequence shown here is derived from an EMBL/GenBank/DDBJ whole genome shotgun (WGS) entry which is preliminary data.</text>
</comment>
<sequence length="648" mass="70146">MTRFWSSLASLRQLIWSCSAPVTDATASAPWDGPGHADACRGLRVDTGADQCGLDEGCVDHDLNTLSGGAGQCFDQDLDNTDYYDMNNDDLPMDTADAGKRVDGNKNTGYNYCDIQSHLATPTMLAVVALLLLYIMASSSSSTLPPPRAAAAADDGRGFRYSSLPPVPNFPYIFFTSDQVKPAKLLRRPPPRTPTTSQPRTLGTTEKVTELPSVGRCHLFRVGRVGGANPQWVPLASLAVPIPLKNRKRIPALVQACYIHPGSGETSHKLYGEFELPAKEFCQSLVMEGLADVLAEYTDEGWDSVRCSVISSENSSECALFGYPLGTRTPGEVSPGSPSLLLSKHMDRHLLCMYVTGVLAVDLKFLLGLGGSFMVVSKHDQKNPNPNASLGGWRYVVEFHGGAEEAVIMAGGTNSFSGKWSSGAVPSNVTNGSLYHAAGSLEEGNERRTLVYTSRIHVNVGPGHSADKMEQLRSKIVDRAVVKFSKILSNVDTMTGFLGACTVQQKAAREEMGRRGWDEDDVMRHNGKNFDEVKMKHMTEFWALSKFPATGALGGIWGRNGAGRPTTVAEWGPIGSEARRLYSSDMYSHLRYAEHKRAFAAARHPDYTSKATYLAREERAAKGGGGNMGAIVVVAIIAAIVAYYFATQ</sequence>
<feature type="transmembrane region" description="Helical" evidence="1">
    <location>
        <begin position="628"/>
        <end position="646"/>
    </location>
</feature>
<keyword evidence="1" id="KW-1133">Transmembrane helix</keyword>
<dbReference type="Proteomes" id="UP001165060">
    <property type="component" value="Unassembled WGS sequence"/>
</dbReference>